<keyword evidence="1" id="KW-1133">Transmembrane helix</keyword>
<evidence type="ECO:0000313" key="2">
    <source>
        <dbReference type="EMBL" id="CAE0631948.1"/>
    </source>
</evidence>
<name>A0A7S4D6L5_HETAK</name>
<reference evidence="2" key="1">
    <citation type="submission" date="2021-01" db="EMBL/GenBank/DDBJ databases">
        <authorList>
            <person name="Corre E."/>
            <person name="Pelletier E."/>
            <person name="Niang G."/>
            <person name="Scheremetjew M."/>
            <person name="Finn R."/>
            <person name="Kale V."/>
            <person name="Holt S."/>
            <person name="Cochrane G."/>
            <person name="Meng A."/>
            <person name="Brown T."/>
            <person name="Cohen L."/>
        </authorList>
    </citation>
    <scope>NUCLEOTIDE SEQUENCE</scope>
    <source>
        <strain evidence="2">CCMP3107</strain>
    </source>
</reference>
<protein>
    <submittedName>
        <fullName evidence="2">Uncharacterized protein</fullName>
    </submittedName>
</protein>
<accession>A0A7S4D6L5</accession>
<feature type="transmembrane region" description="Helical" evidence="1">
    <location>
        <begin position="52"/>
        <end position="71"/>
    </location>
</feature>
<evidence type="ECO:0000256" key="1">
    <source>
        <dbReference type="SAM" id="Phobius"/>
    </source>
</evidence>
<keyword evidence="1" id="KW-0472">Membrane</keyword>
<dbReference type="AlphaFoldDB" id="A0A7S4D6L5"/>
<gene>
    <name evidence="2" type="ORF">HAKA00212_LOCUS10653</name>
</gene>
<sequence>MLVLFCALGVANAGLGETFMKILNKTRKMEEEIEEELEEAGFTYAVIMKNTVWFLVGGVAGTILMLSVWLASKMVVDPKPHGFNQQDQNGVLEQNNLLDEKKKNK</sequence>
<organism evidence="2">
    <name type="scientific">Heterosigma akashiwo</name>
    <name type="common">Chromophytic alga</name>
    <name type="synonym">Heterosigma carterae</name>
    <dbReference type="NCBI Taxonomy" id="2829"/>
    <lineage>
        <taxon>Eukaryota</taxon>
        <taxon>Sar</taxon>
        <taxon>Stramenopiles</taxon>
        <taxon>Ochrophyta</taxon>
        <taxon>Raphidophyceae</taxon>
        <taxon>Chattonellales</taxon>
        <taxon>Chattonellaceae</taxon>
        <taxon>Heterosigma</taxon>
    </lineage>
</organism>
<dbReference type="EMBL" id="HBIU01022916">
    <property type="protein sequence ID" value="CAE0631948.1"/>
    <property type="molecule type" value="Transcribed_RNA"/>
</dbReference>
<proteinExistence type="predicted"/>
<keyword evidence="1" id="KW-0812">Transmembrane</keyword>